<evidence type="ECO:0000256" key="3">
    <source>
        <dbReference type="ARBA" id="ARBA00022729"/>
    </source>
</evidence>
<protein>
    <recommendedName>
        <fullName evidence="14">Butyrophilin subfamily 1 member A1-like</fullName>
    </recommendedName>
</protein>
<dbReference type="InterPro" id="IPR053896">
    <property type="entry name" value="BTN3A2-like_Ig-C"/>
</dbReference>
<dbReference type="GO" id="GO:0016020">
    <property type="term" value="C:membrane"/>
    <property type="evidence" value="ECO:0007669"/>
    <property type="project" value="UniProtKB-SubCell"/>
</dbReference>
<feature type="domain" description="Ig-like" evidence="11">
    <location>
        <begin position="126"/>
        <end position="211"/>
    </location>
</feature>
<dbReference type="InterPro" id="IPR007110">
    <property type="entry name" value="Ig-like_dom"/>
</dbReference>
<dbReference type="InterPro" id="IPR013320">
    <property type="entry name" value="ConA-like_dom_sf"/>
</dbReference>
<comment type="subcellular location">
    <subcellularLocation>
        <location evidence="1">Membrane</location>
        <topology evidence="1">Single-pass type I membrane protein</topology>
    </subcellularLocation>
</comment>
<dbReference type="GO" id="GO:0050863">
    <property type="term" value="P:regulation of T cell activation"/>
    <property type="evidence" value="ECO:0007669"/>
    <property type="project" value="UniProtKB-ARBA"/>
</dbReference>
<dbReference type="SUPFAM" id="SSF49899">
    <property type="entry name" value="Concanavalin A-like lectins/glucanases"/>
    <property type="match status" value="1"/>
</dbReference>
<proteinExistence type="inferred from homology"/>
<dbReference type="InterPro" id="IPR003879">
    <property type="entry name" value="Butyrophylin_SPRY"/>
</dbReference>
<keyword evidence="8" id="KW-0393">Immunoglobulin domain</keyword>
<dbReference type="InterPro" id="IPR003877">
    <property type="entry name" value="SPRY_dom"/>
</dbReference>
<keyword evidence="6" id="KW-1015">Disulfide bond</keyword>
<dbReference type="CDD" id="cd13733">
    <property type="entry name" value="SPRY_PRY_C-I_1"/>
    <property type="match status" value="1"/>
</dbReference>
<evidence type="ECO:0000256" key="6">
    <source>
        <dbReference type="ARBA" id="ARBA00023157"/>
    </source>
</evidence>
<reference evidence="12" key="3">
    <citation type="submission" date="2025-09" db="UniProtKB">
        <authorList>
            <consortium name="Ensembl"/>
        </authorList>
    </citation>
    <scope>IDENTIFICATION</scope>
</reference>
<keyword evidence="13" id="KW-1185">Reference proteome</keyword>
<dbReference type="Pfam" id="PF22705">
    <property type="entry name" value="C2-set_3"/>
    <property type="match status" value="1"/>
</dbReference>
<dbReference type="Ensembl" id="ENSSFOT00015006319.2">
    <property type="protein sequence ID" value="ENSSFOP00015006220.2"/>
    <property type="gene ID" value="ENSSFOG00015004032.2"/>
</dbReference>
<dbReference type="Gene3D" id="2.60.120.920">
    <property type="match status" value="1"/>
</dbReference>
<dbReference type="OrthoDB" id="10055806at2759"/>
<keyword evidence="5" id="KW-0472">Membrane</keyword>
<reference evidence="12" key="2">
    <citation type="submission" date="2025-08" db="UniProtKB">
        <authorList>
            <consortium name="Ensembl"/>
        </authorList>
    </citation>
    <scope>IDENTIFICATION</scope>
</reference>
<evidence type="ECO:0000313" key="12">
    <source>
        <dbReference type="Ensembl" id="ENSSFOP00015006220.2"/>
    </source>
</evidence>
<evidence type="ECO:0000256" key="7">
    <source>
        <dbReference type="ARBA" id="ARBA00023180"/>
    </source>
</evidence>
<dbReference type="InterPro" id="IPR006574">
    <property type="entry name" value="PRY"/>
</dbReference>
<dbReference type="InterPro" id="IPR043136">
    <property type="entry name" value="B30.2/SPRY_sf"/>
</dbReference>
<dbReference type="GO" id="GO:0042110">
    <property type="term" value="P:T cell activation"/>
    <property type="evidence" value="ECO:0007669"/>
    <property type="project" value="UniProtKB-ARBA"/>
</dbReference>
<evidence type="ECO:0000256" key="4">
    <source>
        <dbReference type="ARBA" id="ARBA00022989"/>
    </source>
</evidence>
<dbReference type="Proteomes" id="UP000694397">
    <property type="component" value="Chromosome 11"/>
</dbReference>
<dbReference type="SUPFAM" id="SSF48726">
    <property type="entry name" value="Immunoglobulin"/>
    <property type="match status" value="2"/>
</dbReference>
<evidence type="ECO:0000256" key="5">
    <source>
        <dbReference type="ARBA" id="ARBA00023136"/>
    </source>
</evidence>
<dbReference type="Pfam" id="PF13765">
    <property type="entry name" value="PRY"/>
    <property type="match status" value="1"/>
</dbReference>
<dbReference type="InterPro" id="IPR050143">
    <property type="entry name" value="TRIM/RBCC"/>
</dbReference>
<keyword evidence="3" id="KW-0732">Signal</keyword>
<dbReference type="InterPro" id="IPR036179">
    <property type="entry name" value="Ig-like_dom_sf"/>
</dbReference>
<dbReference type="InterPro" id="IPR013783">
    <property type="entry name" value="Ig-like_fold"/>
</dbReference>
<accession>A0A8C9R650</accession>
<comment type="similarity">
    <text evidence="9">Belongs to the SKINT family.</text>
</comment>
<keyword evidence="7" id="KW-0325">Glycoprotein</keyword>
<feature type="domain" description="B30.2/SPRY" evidence="10">
    <location>
        <begin position="217"/>
        <end position="412"/>
    </location>
</feature>
<organism evidence="12 13">
    <name type="scientific">Scleropages formosus</name>
    <name type="common">Asian bonytongue</name>
    <name type="synonym">Osteoglossum formosum</name>
    <dbReference type="NCBI Taxonomy" id="113540"/>
    <lineage>
        <taxon>Eukaryota</taxon>
        <taxon>Metazoa</taxon>
        <taxon>Chordata</taxon>
        <taxon>Craniata</taxon>
        <taxon>Vertebrata</taxon>
        <taxon>Euteleostomi</taxon>
        <taxon>Actinopterygii</taxon>
        <taxon>Neopterygii</taxon>
        <taxon>Teleostei</taxon>
        <taxon>Osteoglossocephala</taxon>
        <taxon>Osteoglossomorpha</taxon>
        <taxon>Osteoglossiformes</taxon>
        <taxon>Osteoglossidae</taxon>
        <taxon>Scleropages</taxon>
    </lineage>
</organism>
<evidence type="ECO:0000256" key="9">
    <source>
        <dbReference type="ARBA" id="ARBA00038221"/>
    </source>
</evidence>
<dbReference type="PRINTS" id="PR01407">
    <property type="entry name" value="BUTYPHLNCDUF"/>
</dbReference>
<dbReference type="PROSITE" id="PS50835">
    <property type="entry name" value="IG_LIKE"/>
    <property type="match status" value="1"/>
</dbReference>
<evidence type="ECO:0000313" key="13">
    <source>
        <dbReference type="Proteomes" id="UP000694397"/>
    </source>
</evidence>
<dbReference type="SMART" id="SM00449">
    <property type="entry name" value="SPRY"/>
    <property type="match status" value="1"/>
</dbReference>
<dbReference type="FunFam" id="2.60.40.10:FF:000088">
    <property type="entry name" value="Butyrophilin subfamily 1 member A1"/>
    <property type="match status" value="1"/>
</dbReference>
<keyword evidence="2" id="KW-0812">Transmembrane</keyword>
<dbReference type="GO" id="GO:1903037">
    <property type="term" value="P:regulation of leukocyte cell-cell adhesion"/>
    <property type="evidence" value="ECO:0007669"/>
    <property type="project" value="UniProtKB-ARBA"/>
</dbReference>
<dbReference type="InterPro" id="IPR001870">
    <property type="entry name" value="B30.2/SPRY"/>
</dbReference>
<evidence type="ECO:0000259" key="11">
    <source>
        <dbReference type="PROSITE" id="PS50835"/>
    </source>
</evidence>
<sequence>MTNVFVLKHSIQIQILFEVLGPADPVVAVAGEDVVLPCYLKPNISAVDLSVEWFRVWTDDPLVHLYRDHEDRNENQIPSYRGRTSLFPEELRNGNTSLKVKNFQCILNTFCFSYTISLFIAIGTRPVISIEGYKQGGISLVCESKGWYPQPEVVWMDSEGHSLPAGHTETHTDSMDLFIVRRSVIVQETKTNRFTCQVLQQDLNEMKETITNIPGKLHIFSINSSKQTVLKKLTIDVTLDPDTAHPKLILSQDRKQVRHGDTWQDYPDKLERFNNVVSVLGKEGFSSGKHYWEVQVEDKNKWTLGVARESISRKGKISLSPNNGYWTIWLRNGNVYKARADLSVSLNLSVKPQKVGVYVHYEEGQVSFYSVEDKSHIYTFSGYKFTEKLYPYFSPCTNDDGTNSTPLIISPVSDTG</sequence>
<dbReference type="FunFam" id="2.60.120.920:FF:000004">
    <property type="entry name" value="Butyrophilin subfamily 1 member A1"/>
    <property type="match status" value="1"/>
</dbReference>
<dbReference type="PROSITE" id="PS50188">
    <property type="entry name" value="B302_SPRY"/>
    <property type="match status" value="1"/>
</dbReference>
<keyword evidence="4" id="KW-1133">Transmembrane helix</keyword>
<evidence type="ECO:0000256" key="2">
    <source>
        <dbReference type="ARBA" id="ARBA00022692"/>
    </source>
</evidence>
<evidence type="ECO:0000256" key="8">
    <source>
        <dbReference type="ARBA" id="ARBA00023319"/>
    </source>
</evidence>
<reference evidence="12 13" key="1">
    <citation type="submission" date="2019-04" db="EMBL/GenBank/DDBJ databases">
        <authorList>
            <consortium name="Wellcome Sanger Institute Data Sharing"/>
        </authorList>
    </citation>
    <scope>NUCLEOTIDE SEQUENCE [LARGE SCALE GENOMIC DNA]</scope>
</reference>
<dbReference type="GeneTree" id="ENSGT01040000240385"/>
<dbReference type="Gene3D" id="2.60.40.10">
    <property type="entry name" value="Immunoglobulins"/>
    <property type="match status" value="2"/>
</dbReference>
<dbReference type="AlphaFoldDB" id="A0A8C9R650"/>
<dbReference type="SMART" id="SM00589">
    <property type="entry name" value="PRY"/>
    <property type="match status" value="1"/>
</dbReference>
<evidence type="ECO:0000256" key="1">
    <source>
        <dbReference type="ARBA" id="ARBA00004479"/>
    </source>
</evidence>
<dbReference type="Pfam" id="PF00622">
    <property type="entry name" value="SPRY"/>
    <property type="match status" value="1"/>
</dbReference>
<evidence type="ECO:0008006" key="14">
    <source>
        <dbReference type="Google" id="ProtNLM"/>
    </source>
</evidence>
<dbReference type="PANTHER" id="PTHR24103">
    <property type="entry name" value="E3 UBIQUITIN-PROTEIN LIGASE TRIM"/>
    <property type="match status" value="1"/>
</dbReference>
<name>A0A8C9R650_SCLFO</name>
<dbReference type="FunFam" id="2.60.40.10:FF:000142">
    <property type="entry name" value="V-set domain-containing T-cell activation inhibitor 1"/>
    <property type="match status" value="1"/>
</dbReference>
<evidence type="ECO:0000259" key="10">
    <source>
        <dbReference type="PROSITE" id="PS50188"/>
    </source>
</evidence>